<dbReference type="PANTHER" id="PTHR43798">
    <property type="entry name" value="MONOACYLGLYCEROL LIPASE"/>
    <property type="match status" value="1"/>
</dbReference>
<accession>A0A1G9R301</accession>
<feature type="domain" description="AB hydrolase-1" evidence="1">
    <location>
        <begin position="45"/>
        <end position="295"/>
    </location>
</feature>
<evidence type="ECO:0000259" key="1">
    <source>
        <dbReference type="Pfam" id="PF12697"/>
    </source>
</evidence>
<dbReference type="InterPro" id="IPR029058">
    <property type="entry name" value="AB_hydrolase_fold"/>
</dbReference>
<dbReference type="Gene3D" id="3.40.50.1820">
    <property type="entry name" value="alpha/beta hydrolase"/>
    <property type="match status" value="1"/>
</dbReference>
<dbReference type="RefSeq" id="WP_090011492.1">
    <property type="nucleotide sequence ID" value="NZ_FNET01000017.1"/>
</dbReference>
<dbReference type="EMBL" id="FNET01000017">
    <property type="protein sequence ID" value="SDM16815.1"/>
    <property type="molecule type" value="Genomic_DNA"/>
</dbReference>
<proteinExistence type="predicted"/>
<dbReference type="InterPro" id="IPR000073">
    <property type="entry name" value="AB_hydrolase_1"/>
</dbReference>
<dbReference type="PRINTS" id="PR00412">
    <property type="entry name" value="EPOXHYDRLASE"/>
</dbReference>
<dbReference type="InterPro" id="IPR000639">
    <property type="entry name" value="Epox_hydrolase-like"/>
</dbReference>
<evidence type="ECO:0000313" key="3">
    <source>
        <dbReference type="Proteomes" id="UP000199682"/>
    </source>
</evidence>
<gene>
    <name evidence="2" type="ORF">SAMN04488074_117130</name>
</gene>
<protein>
    <submittedName>
        <fullName evidence="2">Pimeloyl-ACP methyl ester carboxylesterase</fullName>
    </submittedName>
</protein>
<dbReference type="InterPro" id="IPR050266">
    <property type="entry name" value="AB_hydrolase_sf"/>
</dbReference>
<dbReference type="SUPFAM" id="SSF53474">
    <property type="entry name" value="alpha/beta-Hydrolases"/>
    <property type="match status" value="1"/>
</dbReference>
<dbReference type="GO" id="GO:0003824">
    <property type="term" value="F:catalytic activity"/>
    <property type="evidence" value="ECO:0007669"/>
    <property type="project" value="InterPro"/>
</dbReference>
<dbReference type="Pfam" id="PF12697">
    <property type="entry name" value="Abhydrolase_6"/>
    <property type="match status" value="1"/>
</dbReference>
<dbReference type="AlphaFoldDB" id="A0A1G9R301"/>
<evidence type="ECO:0000313" key="2">
    <source>
        <dbReference type="EMBL" id="SDM16815.1"/>
    </source>
</evidence>
<dbReference type="Proteomes" id="UP000199682">
    <property type="component" value="Unassembled WGS sequence"/>
</dbReference>
<organism evidence="2 3">
    <name type="scientific">Lentzea albidocapillata subsp. violacea</name>
    <dbReference type="NCBI Taxonomy" id="128104"/>
    <lineage>
        <taxon>Bacteria</taxon>
        <taxon>Bacillati</taxon>
        <taxon>Actinomycetota</taxon>
        <taxon>Actinomycetes</taxon>
        <taxon>Pseudonocardiales</taxon>
        <taxon>Pseudonocardiaceae</taxon>
        <taxon>Lentzea</taxon>
    </lineage>
</organism>
<reference evidence="3" key="1">
    <citation type="submission" date="2016-10" db="EMBL/GenBank/DDBJ databases">
        <authorList>
            <person name="Varghese N."/>
            <person name="Submissions S."/>
        </authorList>
    </citation>
    <scope>NUCLEOTIDE SEQUENCE [LARGE SCALE GENOMIC DNA]</scope>
    <source>
        <strain evidence="3">DSM 44796</strain>
    </source>
</reference>
<name>A0A1G9R301_9PSEU</name>
<sequence length="303" mass="33261">MDYCPFDIVSREDTFGLEARSVPTHYGSIRARVSKTQNSDSATLYIHGVGADWTTWTPMIRAEAACGFRTHDQIFINMPGFGDSDNRLDKLDIADVGDTILSVVATLGYSSVRVVGHSMGGFLTLDMASRRSDRITSIHLIAGPYFSILTSIQHPLLSFGHDPIVAATFGAQYLLARAGRLQTSLLALSYRIGFARALLAPFVTHPSALRDSIVKNLCQQSNPRGLILTAANGDGYEADEQWSKISCPIWAVFADKDNLVPQKDMKRFLRCQPGAHCTTVEDAGHLLHLERPVPVLKSLGLWT</sequence>